<organism evidence="3 4">
    <name type="scientific">Lentinula raphanica</name>
    <dbReference type="NCBI Taxonomy" id="153919"/>
    <lineage>
        <taxon>Eukaryota</taxon>
        <taxon>Fungi</taxon>
        <taxon>Dikarya</taxon>
        <taxon>Basidiomycota</taxon>
        <taxon>Agaricomycotina</taxon>
        <taxon>Agaricomycetes</taxon>
        <taxon>Agaricomycetidae</taxon>
        <taxon>Agaricales</taxon>
        <taxon>Marasmiineae</taxon>
        <taxon>Omphalotaceae</taxon>
        <taxon>Lentinula</taxon>
    </lineage>
</organism>
<protein>
    <recommendedName>
        <fullName evidence="2">DUF6532 domain-containing protein</fullName>
    </recommendedName>
</protein>
<feature type="region of interest" description="Disordered" evidence="1">
    <location>
        <begin position="303"/>
        <end position="374"/>
    </location>
</feature>
<feature type="domain" description="DUF6532" evidence="2">
    <location>
        <begin position="468"/>
        <end position="677"/>
    </location>
</feature>
<dbReference type="InterPro" id="IPR045341">
    <property type="entry name" value="DUF6532"/>
</dbReference>
<gene>
    <name evidence="3" type="ORF">F5878DRAFT_646119</name>
</gene>
<name>A0AA38NZ69_9AGAR</name>
<feature type="compositionally biased region" description="Polar residues" evidence="1">
    <location>
        <begin position="1"/>
        <end position="21"/>
    </location>
</feature>
<dbReference type="AlphaFoldDB" id="A0AA38NZ69"/>
<reference evidence="3" key="1">
    <citation type="submission" date="2022-08" db="EMBL/GenBank/DDBJ databases">
        <authorList>
            <consortium name="DOE Joint Genome Institute"/>
            <person name="Min B."/>
            <person name="Riley R."/>
            <person name="Sierra-Patev S."/>
            <person name="Naranjo-Ortiz M."/>
            <person name="Looney B."/>
            <person name="Konkel Z."/>
            <person name="Slot J.C."/>
            <person name="Sakamoto Y."/>
            <person name="Steenwyk J.L."/>
            <person name="Rokas A."/>
            <person name="Carro J."/>
            <person name="Camarero S."/>
            <person name="Ferreira P."/>
            <person name="Molpeceres G."/>
            <person name="Ruiz-Duenas F.J."/>
            <person name="Serrano A."/>
            <person name="Henrissat B."/>
            <person name="Drula E."/>
            <person name="Hughes K.W."/>
            <person name="Mata J.L."/>
            <person name="Ishikawa N.K."/>
            <person name="Vargas-Isla R."/>
            <person name="Ushijima S."/>
            <person name="Smith C.A."/>
            <person name="Ahrendt S."/>
            <person name="Andreopoulos W."/>
            <person name="He G."/>
            <person name="Labutti K."/>
            <person name="Lipzen A."/>
            <person name="Ng V."/>
            <person name="Sandor L."/>
            <person name="Barry K."/>
            <person name="Martinez A.T."/>
            <person name="Xiao Y."/>
            <person name="Gibbons J.G."/>
            <person name="Terashima K."/>
            <person name="Hibbett D.S."/>
            <person name="Grigoriev I.V."/>
        </authorList>
    </citation>
    <scope>NUCLEOTIDE SEQUENCE</scope>
    <source>
        <strain evidence="3">TFB9207</strain>
    </source>
</reference>
<keyword evidence="4" id="KW-1185">Reference proteome</keyword>
<dbReference type="Proteomes" id="UP001163846">
    <property type="component" value="Unassembled WGS sequence"/>
</dbReference>
<evidence type="ECO:0000256" key="1">
    <source>
        <dbReference type="SAM" id="MobiDB-lite"/>
    </source>
</evidence>
<accession>A0AA38NZ69</accession>
<feature type="region of interest" description="Disordered" evidence="1">
    <location>
        <begin position="1"/>
        <end position="113"/>
    </location>
</feature>
<feature type="region of interest" description="Disordered" evidence="1">
    <location>
        <begin position="407"/>
        <end position="455"/>
    </location>
</feature>
<evidence type="ECO:0000313" key="3">
    <source>
        <dbReference type="EMBL" id="KAJ3833230.1"/>
    </source>
</evidence>
<sequence>MAGNSGQSRAPNPAQTNTLRTQRPVRANRGLGGAVAQLEKVGNSVTNTRQRGGKSKVTPADNQESVNRKPRSRTKNTRGGDALPPPQPVQPRSIPKPICVPEDTQPHNDQFPSHYGTNMNSNMNTITANRYANQMNYQSTDQPLNQHNNHHNADNSIQHANQVNYNYTDNFIQPTNQLNPHSIDNFGYTDRANEFNQNEDWSSFSMPWNDDNLHNGGNLPRNEDDWYEQDRSMLDMTQQGTFPAYRNDAESRYPQSLQFSRESEHNEQDEDVVDAHRSRNRTFKPPAAASLLYSNFQQTGNYNFDTDARSDSNGDADADADADAGFNGDGDAGGDTDADGDTDHEGQAGTGIEAPGANSYVPDFPSTNPRQRYLSPVPSLRATNLAQAPSARSFSSSNLLSIPSFDVSRAPSRASRGPTRASSAISAEHNPPNTAASSQKVSRSSQGTSDPTTARFYPPAMRRLIRYAKDRVHLYLVTQEPFPPARNPCFANALDHAIARCVDEQIQVEEGYLNGHREDILKLLYKDTSFYRSAIKRKIRPIVVAAYKLPLVEADLPRSGNCNSADEVRIVQEKVAGLLLNHDFLKYGVDEQGKTNNVAHPCLRDSCVQAYYNESTAIAQKFPDQFSTSVPIIALAFVMTVVRNCIEEYEDGPKLVKKELSSVKYCRAFKCMVGILNGIKAKNALHWNKVQRNLDSWAQAGCKAAGMSKNRREEDDSDLDEQEILAGFTLD</sequence>
<evidence type="ECO:0000313" key="4">
    <source>
        <dbReference type="Proteomes" id="UP001163846"/>
    </source>
</evidence>
<proteinExistence type="predicted"/>
<evidence type="ECO:0000259" key="2">
    <source>
        <dbReference type="Pfam" id="PF20149"/>
    </source>
</evidence>
<dbReference type="EMBL" id="MU806743">
    <property type="protein sequence ID" value="KAJ3833230.1"/>
    <property type="molecule type" value="Genomic_DNA"/>
</dbReference>
<dbReference type="Pfam" id="PF20149">
    <property type="entry name" value="DUF6532"/>
    <property type="match status" value="1"/>
</dbReference>
<comment type="caution">
    <text evidence="3">The sequence shown here is derived from an EMBL/GenBank/DDBJ whole genome shotgun (WGS) entry which is preliminary data.</text>
</comment>
<feature type="region of interest" description="Disordered" evidence="1">
    <location>
        <begin position="246"/>
        <end position="273"/>
    </location>
</feature>
<feature type="compositionally biased region" description="Polar residues" evidence="1">
    <location>
        <begin position="420"/>
        <end position="452"/>
    </location>
</feature>